<keyword evidence="2 9" id="KW-0963">Cytoplasm</keyword>
<dbReference type="GO" id="GO:0005829">
    <property type="term" value="C:cytosol"/>
    <property type="evidence" value="ECO:0007669"/>
    <property type="project" value="TreeGrafter"/>
</dbReference>
<feature type="binding site" evidence="9">
    <location>
        <begin position="293"/>
        <end position="295"/>
    </location>
    <ligand>
        <name>ATP</name>
        <dbReference type="ChEBI" id="CHEBI:30616"/>
    </ligand>
</feature>
<dbReference type="GO" id="GO:0006085">
    <property type="term" value="P:acetyl-CoA biosynthetic process"/>
    <property type="evidence" value="ECO:0007669"/>
    <property type="project" value="UniProtKB-UniRule"/>
</dbReference>
<keyword evidence="3 9" id="KW-0808">Transferase</keyword>
<dbReference type="RefSeq" id="WP_229677739.1">
    <property type="nucleotide sequence ID" value="NZ_BMKS01000001.1"/>
</dbReference>
<comment type="caution">
    <text evidence="11">The sequence shown here is derived from an EMBL/GenBank/DDBJ whole genome shotgun (WGS) entry which is preliminary data.</text>
</comment>
<dbReference type="UniPathway" id="UPA00340">
    <property type="reaction ID" value="UER00458"/>
</dbReference>
<feature type="binding site" evidence="9">
    <location>
        <begin position="338"/>
        <end position="342"/>
    </location>
    <ligand>
        <name>ATP</name>
        <dbReference type="ChEBI" id="CHEBI:30616"/>
    </ligand>
</feature>
<evidence type="ECO:0000256" key="10">
    <source>
        <dbReference type="RuleBase" id="RU003835"/>
    </source>
</evidence>
<dbReference type="EC" id="2.7.2.1" evidence="9"/>
<keyword evidence="7 9" id="KW-0067">ATP-binding</keyword>
<keyword evidence="6 9" id="KW-0418">Kinase</keyword>
<gene>
    <name evidence="9 11" type="primary">ackA</name>
    <name evidence="11" type="ORF">GCM10010964_03240</name>
</gene>
<dbReference type="SUPFAM" id="SSF53067">
    <property type="entry name" value="Actin-like ATPase domain"/>
    <property type="match status" value="2"/>
</dbReference>
<dbReference type="EMBL" id="BMKS01000001">
    <property type="protein sequence ID" value="GGG18363.1"/>
    <property type="molecule type" value="Genomic_DNA"/>
</dbReference>
<evidence type="ECO:0000256" key="3">
    <source>
        <dbReference type="ARBA" id="ARBA00022679"/>
    </source>
</evidence>
<dbReference type="InterPro" id="IPR004372">
    <property type="entry name" value="Ac/propionate_kinase"/>
</dbReference>
<feature type="site" description="Transition state stabilizer" evidence="9">
    <location>
        <position position="251"/>
    </location>
</feature>
<evidence type="ECO:0000256" key="4">
    <source>
        <dbReference type="ARBA" id="ARBA00022723"/>
    </source>
</evidence>
<dbReference type="GO" id="GO:0006083">
    <property type="term" value="P:acetate metabolic process"/>
    <property type="evidence" value="ECO:0007669"/>
    <property type="project" value="TreeGrafter"/>
</dbReference>
<reference evidence="11 12" key="1">
    <citation type="journal article" date="2014" name="Int. J. Syst. Evol. Microbiol.">
        <title>Complete genome sequence of Corynebacterium casei LMG S-19264T (=DSM 44701T), isolated from a smear-ripened cheese.</title>
        <authorList>
            <consortium name="US DOE Joint Genome Institute (JGI-PGF)"/>
            <person name="Walter F."/>
            <person name="Albersmeier A."/>
            <person name="Kalinowski J."/>
            <person name="Ruckert C."/>
        </authorList>
    </citation>
    <scope>NUCLEOTIDE SEQUENCE [LARGE SCALE GENOMIC DNA]</scope>
    <source>
        <strain evidence="11 12">CGMCC 1.16330</strain>
    </source>
</reference>
<accession>A0A8J2Z824</accession>
<evidence type="ECO:0000256" key="5">
    <source>
        <dbReference type="ARBA" id="ARBA00022741"/>
    </source>
</evidence>
<dbReference type="GO" id="GO:0000287">
    <property type="term" value="F:magnesium ion binding"/>
    <property type="evidence" value="ECO:0007669"/>
    <property type="project" value="UniProtKB-UniRule"/>
</dbReference>
<dbReference type="PRINTS" id="PR00471">
    <property type="entry name" value="ACETATEKNASE"/>
</dbReference>
<dbReference type="AlphaFoldDB" id="A0A8J2Z824"/>
<evidence type="ECO:0000256" key="8">
    <source>
        <dbReference type="ARBA" id="ARBA00022842"/>
    </source>
</evidence>
<dbReference type="Proteomes" id="UP000597507">
    <property type="component" value="Unassembled WGS sequence"/>
</dbReference>
<keyword evidence="4 9" id="KW-0479">Metal-binding</keyword>
<dbReference type="PIRSF" id="PIRSF000722">
    <property type="entry name" value="Acetate_prop_kin"/>
    <property type="match status" value="1"/>
</dbReference>
<dbReference type="InterPro" id="IPR043129">
    <property type="entry name" value="ATPase_NBD"/>
</dbReference>
<evidence type="ECO:0000256" key="6">
    <source>
        <dbReference type="ARBA" id="ARBA00022777"/>
    </source>
</evidence>
<evidence type="ECO:0000313" key="12">
    <source>
        <dbReference type="Proteomes" id="UP000597507"/>
    </source>
</evidence>
<dbReference type="PANTHER" id="PTHR21060:SF21">
    <property type="entry name" value="ACETATE KINASE"/>
    <property type="match status" value="1"/>
</dbReference>
<dbReference type="PANTHER" id="PTHR21060">
    <property type="entry name" value="ACETATE KINASE"/>
    <property type="match status" value="1"/>
</dbReference>
<dbReference type="PROSITE" id="PS01076">
    <property type="entry name" value="ACETATE_KINASE_2"/>
    <property type="match status" value="1"/>
</dbReference>
<dbReference type="InterPro" id="IPR000890">
    <property type="entry name" value="Aliphatic_acid_kin_short-chain"/>
</dbReference>
<keyword evidence="12" id="KW-1185">Reference proteome</keyword>
<sequence length="404" mass="42326">MIRAGDAILVLNAGSSSIKFELFEATAAGPASRFTGQVEGIGAAMPHFVARGADDAVLADRSWPAGGAAAGAPADHAAALGVIIAWLDGLPAPRPAVAAVGHRVVHGGPDFAAPVLLDAAVIARLRALVPLAPLHQPHNLAGIEAAAAHFPGVPQIACFDTAFHRGHPWEADTFGLPPEFHARGIRRYGFHGLSYEYIARRIAREDPALGQGRLVVAHLGNGASLCAIRAGRSVDSTMGFTALDGLPMGTRCGQIDPGVLLHLIEAEGWDTARLRRLLYHESGLKGMSGLSQDVRVLEASGRPEAARALSYFCWRARREIGAMAAALGGLDALVFTAGIGEHAAGVRARICERLDFLGVTLDPARNAAHAPEISVPGARVRVLVRATDEERMIAEHVIALLGMA</sequence>
<evidence type="ECO:0000313" key="11">
    <source>
        <dbReference type="EMBL" id="GGG18363.1"/>
    </source>
</evidence>
<comment type="subunit">
    <text evidence="9">Homodimer.</text>
</comment>
<comment type="similarity">
    <text evidence="1 9 10">Belongs to the acetokinase family.</text>
</comment>
<keyword evidence="5 9" id="KW-0547">Nucleotide-binding</keyword>
<comment type="catalytic activity">
    <reaction evidence="9">
        <text>acetate + ATP = acetyl phosphate + ADP</text>
        <dbReference type="Rhea" id="RHEA:11352"/>
        <dbReference type="ChEBI" id="CHEBI:22191"/>
        <dbReference type="ChEBI" id="CHEBI:30089"/>
        <dbReference type="ChEBI" id="CHEBI:30616"/>
        <dbReference type="ChEBI" id="CHEBI:456216"/>
        <dbReference type="EC" id="2.7.2.1"/>
    </reaction>
</comment>
<feature type="site" description="Transition state stabilizer" evidence="9">
    <location>
        <position position="191"/>
    </location>
</feature>
<dbReference type="PROSITE" id="PS01075">
    <property type="entry name" value="ACETATE_KINASE_1"/>
    <property type="match status" value="1"/>
</dbReference>
<feature type="binding site" evidence="9">
    <location>
        <begin position="218"/>
        <end position="222"/>
    </location>
    <ligand>
        <name>ATP</name>
        <dbReference type="ChEBI" id="CHEBI:30616"/>
    </ligand>
</feature>
<comment type="cofactor">
    <cofactor evidence="9">
        <name>Mg(2+)</name>
        <dbReference type="ChEBI" id="CHEBI:18420"/>
    </cofactor>
    <cofactor evidence="9">
        <name>Mn(2+)</name>
        <dbReference type="ChEBI" id="CHEBI:29035"/>
    </cofactor>
    <text evidence="9">Mg(2+). Can also accept Mn(2+).</text>
</comment>
<feature type="binding site" evidence="9">
    <location>
        <position position="12"/>
    </location>
    <ligand>
        <name>Mg(2+)</name>
        <dbReference type="ChEBI" id="CHEBI:18420"/>
    </ligand>
</feature>
<proteinExistence type="inferred from homology"/>
<comment type="pathway">
    <text evidence="9">Metabolic intermediate biosynthesis; acetyl-CoA biosynthesis; acetyl-CoA from acetate: step 1/2.</text>
</comment>
<keyword evidence="8 9" id="KW-0460">Magnesium</keyword>
<feature type="active site" description="Proton donor/acceptor" evidence="9">
    <location>
        <position position="160"/>
    </location>
</feature>
<name>A0A8J2Z824_9PROT</name>
<dbReference type="NCBIfam" id="TIGR00016">
    <property type="entry name" value="ackA"/>
    <property type="match status" value="1"/>
</dbReference>
<evidence type="ECO:0000256" key="1">
    <source>
        <dbReference type="ARBA" id="ARBA00008748"/>
    </source>
</evidence>
<feature type="binding site" evidence="9">
    <location>
        <position position="389"/>
    </location>
    <ligand>
        <name>Mg(2+)</name>
        <dbReference type="ChEBI" id="CHEBI:18420"/>
    </ligand>
</feature>
<dbReference type="GO" id="GO:0005524">
    <property type="term" value="F:ATP binding"/>
    <property type="evidence" value="ECO:0007669"/>
    <property type="project" value="UniProtKB-KW"/>
</dbReference>
<dbReference type="GO" id="GO:0008776">
    <property type="term" value="F:acetate kinase activity"/>
    <property type="evidence" value="ECO:0007669"/>
    <property type="project" value="UniProtKB-UniRule"/>
</dbReference>
<protein>
    <recommendedName>
        <fullName evidence="9">Acetate kinase</fullName>
        <ecNumber evidence="9">2.7.2.1</ecNumber>
    </recommendedName>
    <alternativeName>
        <fullName evidence="9">Acetokinase</fullName>
    </alternativeName>
</protein>
<dbReference type="HAMAP" id="MF_00020">
    <property type="entry name" value="Acetate_kinase"/>
    <property type="match status" value="1"/>
</dbReference>
<comment type="function">
    <text evidence="9">Catalyzes the formation of acetyl phosphate from acetate and ATP. Can also catalyze the reverse reaction.</text>
</comment>
<organism evidence="11 12">
    <name type="scientific">Caldovatus sediminis</name>
    <dbReference type="NCBI Taxonomy" id="2041189"/>
    <lineage>
        <taxon>Bacteria</taxon>
        <taxon>Pseudomonadati</taxon>
        <taxon>Pseudomonadota</taxon>
        <taxon>Alphaproteobacteria</taxon>
        <taxon>Acetobacterales</taxon>
        <taxon>Roseomonadaceae</taxon>
        <taxon>Caldovatus</taxon>
    </lineage>
</organism>
<comment type="subcellular location">
    <subcellularLocation>
        <location evidence="9">Cytoplasm</location>
    </subcellularLocation>
</comment>
<evidence type="ECO:0000256" key="7">
    <source>
        <dbReference type="ARBA" id="ARBA00022840"/>
    </source>
</evidence>
<dbReference type="Gene3D" id="3.30.420.40">
    <property type="match status" value="2"/>
</dbReference>
<dbReference type="InterPro" id="IPR023865">
    <property type="entry name" value="Aliphatic_acid_kinase_CS"/>
</dbReference>
<feature type="binding site" evidence="9">
    <location>
        <position position="19"/>
    </location>
    <ligand>
        <name>ATP</name>
        <dbReference type="ChEBI" id="CHEBI:30616"/>
    </ligand>
</feature>
<dbReference type="Pfam" id="PF00871">
    <property type="entry name" value="Acetate_kinase"/>
    <property type="match status" value="1"/>
</dbReference>
<feature type="binding site" evidence="9">
    <location>
        <position position="103"/>
    </location>
    <ligand>
        <name>substrate</name>
    </ligand>
</feature>
<evidence type="ECO:0000256" key="9">
    <source>
        <dbReference type="HAMAP-Rule" id="MF_00020"/>
    </source>
</evidence>
<evidence type="ECO:0000256" key="2">
    <source>
        <dbReference type="ARBA" id="ARBA00022490"/>
    </source>
</evidence>